<evidence type="ECO:0000256" key="2">
    <source>
        <dbReference type="ARBA" id="ARBA00002498"/>
    </source>
</evidence>
<comment type="similarity">
    <text evidence="3">In the C-terminal section; belongs to the aminoglycoside phosphotransferase family.</text>
</comment>
<evidence type="ECO:0000256" key="4">
    <source>
        <dbReference type="ARBA" id="ARBA00011931"/>
    </source>
</evidence>
<evidence type="ECO:0000256" key="3">
    <source>
        <dbReference type="ARBA" id="ARBA00008487"/>
    </source>
</evidence>
<organism evidence="8 9">
    <name type="scientific">Cohnella nanjingensis</name>
    <dbReference type="NCBI Taxonomy" id="1387779"/>
    <lineage>
        <taxon>Bacteria</taxon>
        <taxon>Bacillati</taxon>
        <taxon>Bacillota</taxon>
        <taxon>Bacilli</taxon>
        <taxon>Bacillales</taxon>
        <taxon>Paenibacillaceae</taxon>
        <taxon>Cohnella</taxon>
    </lineage>
</organism>
<protein>
    <recommendedName>
        <fullName evidence="5">Bifunctional AAC/APH</fullName>
        <ecNumber evidence="4">2.7.1.190</ecNumber>
    </recommendedName>
</protein>
<dbReference type="Proteomes" id="UP000547209">
    <property type="component" value="Unassembled WGS sequence"/>
</dbReference>
<gene>
    <name evidence="8" type="ORF">H7C19_11615</name>
</gene>
<dbReference type="InterPro" id="IPR000182">
    <property type="entry name" value="GNAT_dom"/>
</dbReference>
<evidence type="ECO:0000259" key="7">
    <source>
        <dbReference type="PROSITE" id="PS51186"/>
    </source>
</evidence>
<dbReference type="Gene3D" id="3.40.630.30">
    <property type="match status" value="1"/>
</dbReference>
<comment type="catalytic activity">
    <reaction evidence="1">
        <text>a gentamycin + GTP = a gentamycin 2''-phosphate + GDP + H(+)</text>
        <dbReference type="Rhea" id="RHEA:48872"/>
        <dbReference type="ChEBI" id="CHEBI:15378"/>
        <dbReference type="ChEBI" id="CHEBI:37565"/>
        <dbReference type="ChEBI" id="CHEBI:58189"/>
        <dbReference type="ChEBI" id="CHEBI:90218"/>
        <dbReference type="ChEBI" id="CHEBI:90219"/>
        <dbReference type="EC" id="2.7.1.190"/>
    </reaction>
</comment>
<name>A0A7X0RRT2_9BACL</name>
<accession>A0A7X0RRT2</accession>
<dbReference type="PROSITE" id="PS51186">
    <property type="entry name" value="GNAT"/>
    <property type="match status" value="1"/>
</dbReference>
<reference evidence="8 9" key="1">
    <citation type="submission" date="2020-08" db="EMBL/GenBank/DDBJ databases">
        <title>Cohnella phylogeny.</title>
        <authorList>
            <person name="Dunlap C."/>
        </authorList>
    </citation>
    <scope>NUCLEOTIDE SEQUENCE [LARGE SCALE GENOMIC DNA]</scope>
    <source>
        <strain evidence="8 9">DSM 28246</strain>
    </source>
</reference>
<dbReference type="InterPro" id="IPR011009">
    <property type="entry name" value="Kinase-like_dom_sf"/>
</dbReference>
<dbReference type="SUPFAM" id="SSF55729">
    <property type="entry name" value="Acyl-CoA N-acyltransferases (Nat)"/>
    <property type="match status" value="1"/>
</dbReference>
<dbReference type="SUPFAM" id="SSF56112">
    <property type="entry name" value="Protein kinase-like (PK-like)"/>
    <property type="match status" value="1"/>
</dbReference>
<proteinExistence type="inferred from homology"/>
<comment type="function">
    <text evidence="2">Involved in resistance to gentamicin, tobramycin, and kanamycin. Tobramycin and kanamycin resistance is due to the ACC activity, specified by N-terminal region. The C-terminal region is a kinase that phosphorylates several 4,6-disubstituted aminoglycosides.</text>
</comment>
<keyword evidence="9" id="KW-1185">Reference proteome</keyword>
<comment type="caution">
    <text evidence="8">The sequence shown here is derived from an EMBL/GenBank/DDBJ whole genome shotgun (WGS) entry which is preliminary data.</text>
</comment>
<dbReference type="Gene3D" id="3.90.1200.10">
    <property type="match status" value="1"/>
</dbReference>
<dbReference type="PANTHER" id="PTHR43328:SF1">
    <property type="entry name" value="N-ACETYLTRANSFERASE DOMAIN-CONTAINING PROTEIN"/>
    <property type="match status" value="1"/>
</dbReference>
<dbReference type="GO" id="GO:0016747">
    <property type="term" value="F:acyltransferase activity, transferring groups other than amino-acyl groups"/>
    <property type="evidence" value="ECO:0007669"/>
    <property type="project" value="InterPro"/>
</dbReference>
<dbReference type="InterPro" id="IPR016181">
    <property type="entry name" value="Acyl_CoA_acyltransferase"/>
</dbReference>
<dbReference type="EMBL" id="JACJVP010000020">
    <property type="protein sequence ID" value="MBB6671326.1"/>
    <property type="molecule type" value="Genomic_DNA"/>
</dbReference>
<dbReference type="RefSeq" id="WP_185142809.1">
    <property type="nucleotide sequence ID" value="NZ_JACJVP010000020.1"/>
</dbReference>
<dbReference type="EC" id="2.7.1.190" evidence="4"/>
<feature type="domain" description="N-acetyltransferase" evidence="7">
    <location>
        <begin position="273"/>
        <end position="428"/>
    </location>
</feature>
<evidence type="ECO:0000256" key="5">
    <source>
        <dbReference type="ARBA" id="ARBA00014467"/>
    </source>
</evidence>
<keyword evidence="6" id="KW-0511">Multifunctional enzyme</keyword>
<dbReference type="Pfam" id="PF01636">
    <property type="entry name" value="APH"/>
    <property type="match status" value="1"/>
</dbReference>
<evidence type="ECO:0000313" key="9">
    <source>
        <dbReference type="Proteomes" id="UP000547209"/>
    </source>
</evidence>
<dbReference type="PANTHER" id="PTHR43328">
    <property type="entry name" value="ACETYLTRANSFERASE-RELATED"/>
    <property type="match status" value="1"/>
</dbReference>
<evidence type="ECO:0000256" key="1">
    <source>
        <dbReference type="ARBA" id="ARBA00001735"/>
    </source>
</evidence>
<keyword evidence="8" id="KW-0808">Transferase</keyword>
<dbReference type="Pfam" id="PF13302">
    <property type="entry name" value="Acetyltransf_3"/>
    <property type="match status" value="1"/>
</dbReference>
<sequence length="429" mass="48094">MQPIGEGRTAAIFAQGQDRILKLYYAFIPEEDVRYEYRVSRFVASMDLDVPQVYERAEADGRQGIVFERIDGVAMLRQMIAEPEALDDLSRRMAQLHLAIHGSNVPGESGLLNQADYLARQIRHTDRLSEREKADILGNLSQLPAASALCHGDFHPDNIMLGERAWTIDWMNGMTGHPAGDVARTLLLLTYGTLPEDTPVPIRDALNRTRTRIREVYLAEYLAGSDLTMAEIESWFLAVTAARLAEGVPDEEKTTLLALIRERLEAGRMMTEVTLREVVEADLPIFYEHQLDEEANRMAAFTAKDPHDKPAFAAHWTKLLGDERILARTVLADGQAAGHILSYPSFGETEITYWIGRAFWGQGVATSAVSQFLRVQEERPLFARAAKDHLASLKVLERNGFKIVSEDRGFANARGEEIEEYVLRLGAEG</sequence>
<evidence type="ECO:0000313" key="8">
    <source>
        <dbReference type="EMBL" id="MBB6671326.1"/>
    </source>
</evidence>
<dbReference type="GO" id="GO:0034071">
    <property type="term" value="F:aminoglycoside phosphotransferase activity"/>
    <property type="evidence" value="ECO:0007669"/>
    <property type="project" value="UniProtKB-EC"/>
</dbReference>
<dbReference type="InterPro" id="IPR002575">
    <property type="entry name" value="Aminoglycoside_PTrfase"/>
</dbReference>
<evidence type="ECO:0000256" key="6">
    <source>
        <dbReference type="ARBA" id="ARBA00023268"/>
    </source>
</evidence>
<dbReference type="AlphaFoldDB" id="A0A7X0RRT2"/>